<evidence type="ECO:0000259" key="1">
    <source>
        <dbReference type="PROSITE" id="PS50146"/>
    </source>
</evidence>
<accession>X1E2L4</accession>
<dbReference type="InterPro" id="IPR001206">
    <property type="entry name" value="Diacylglycerol_kinase_cat_dom"/>
</dbReference>
<protein>
    <recommendedName>
        <fullName evidence="1">DAGKc domain-containing protein</fullName>
    </recommendedName>
</protein>
<feature type="domain" description="DAGKc" evidence="1">
    <location>
        <begin position="1"/>
        <end position="79"/>
    </location>
</feature>
<dbReference type="Gene3D" id="3.40.50.10330">
    <property type="entry name" value="Probable inorganic polyphosphate/atp-NAD kinase, domain 1"/>
    <property type="match status" value="1"/>
</dbReference>
<gene>
    <name evidence="2" type="ORF">S01H4_41930</name>
</gene>
<feature type="non-terminal residue" evidence="2">
    <location>
        <position position="79"/>
    </location>
</feature>
<dbReference type="InterPro" id="IPR017438">
    <property type="entry name" value="ATP-NAD_kinase_N"/>
</dbReference>
<proteinExistence type="predicted"/>
<dbReference type="InterPro" id="IPR016064">
    <property type="entry name" value="NAD/diacylglycerol_kinase_sf"/>
</dbReference>
<dbReference type="SUPFAM" id="SSF111331">
    <property type="entry name" value="NAD kinase/diacylglycerol kinase-like"/>
    <property type="match status" value="1"/>
</dbReference>
<dbReference type="PROSITE" id="PS50146">
    <property type="entry name" value="DAGK"/>
    <property type="match status" value="1"/>
</dbReference>
<dbReference type="AlphaFoldDB" id="X1E2L4"/>
<evidence type="ECO:0000313" key="2">
    <source>
        <dbReference type="EMBL" id="GAH02908.1"/>
    </source>
</evidence>
<reference evidence="2" key="1">
    <citation type="journal article" date="2014" name="Front. Microbiol.">
        <title>High frequency of phylogenetically diverse reductive dehalogenase-homologous genes in deep subseafloor sedimentary metagenomes.</title>
        <authorList>
            <person name="Kawai M."/>
            <person name="Futagami T."/>
            <person name="Toyoda A."/>
            <person name="Takaki Y."/>
            <person name="Nishi S."/>
            <person name="Hori S."/>
            <person name="Arai W."/>
            <person name="Tsubouchi T."/>
            <person name="Morono Y."/>
            <person name="Uchiyama I."/>
            <person name="Ito T."/>
            <person name="Fujiyama A."/>
            <person name="Inagaki F."/>
            <person name="Takami H."/>
        </authorList>
    </citation>
    <scope>NUCLEOTIDE SEQUENCE</scope>
    <source>
        <strain evidence="2">Expedition CK06-06</strain>
    </source>
</reference>
<dbReference type="Pfam" id="PF00781">
    <property type="entry name" value="DAGK_cat"/>
    <property type="match status" value="1"/>
</dbReference>
<organism evidence="2">
    <name type="scientific">marine sediment metagenome</name>
    <dbReference type="NCBI Taxonomy" id="412755"/>
    <lineage>
        <taxon>unclassified sequences</taxon>
        <taxon>metagenomes</taxon>
        <taxon>ecological metagenomes</taxon>
    </lineage>
</organism>
<dbReference type="InterPro" id="IPR050187">
    <property type="entry name" value="Lipid_Phosphate_FormReg"/>
</dbReference>
<dbReference type="PANTHER" id="PTHR12358:SF106">
    <property type="entry name" value="LIPID KINASE YEGS"/>
    <property type="match status" value="1"/>
</dbReference>
<dbReference type="GO" id="GO:0016301">
    <property type="term" value="F:kinase activity"/>
    <property type="evidence" value="ECO:0007669"/>
    <property type="project" value="InterPro"/>
</dbReference>
<comment type="caution">
    <text evidence="2">The sequence shown here is derived from an EMBL/GenBank/DDBJ whole genome shotgun (WGS) entry which is preliminary data.</text>
</comment>
<name>X1E2L4_9ZZZZ</name>
<dbReference type="GO" id="GO:0005886">
    <property type="term" value="C:plasma membrane"/>
    <property type="evidence" value="ECO:0007669"/>
    <property type="project" value="TreeGrafter"/>
</dbReference>
<sequence>MRQVLVIANPAASRGGAVKALVKVRKLTREHRDCCDFDFMVTENPQHATELARTHAHDYDLVAAFGGDGTVNEVVQGMV</sequence>
<dbReference type="PANTHER" id="PTHR12358">
    <property type="entry name" value="SPHINGOSINE KINASE"/>
    <property type="match status" value="1"/>
</dbReference>
<dbReference type="EMBL" id="BART01022970">
    <property type="protein sequence ID" value="GAH02908.1"/>
    <property type="molecule type" value="Genomic_DNA"/>
</dbReference>